<sequence length="68" mass="7699">MRFGAKLKAIRAWREMSQHDLADRVGVPAPLISRIETGLILPNADLEERITEALDWQEALLEMQETPG</sequence>
<dbReference type="Pfam" id="PF13560">
    <property type="entry name" value="HTH_31"/>
    <property type="match status" value="1"/>
</dbReference>
<protein>
    <recommendedName>
        <fullName evidence="1">HTH cro/C1-type domain-containing protein</fullName>
    </recommendedName>
</protein>
<reference evidence="2" key="1">
    <citation type="journal article" date="2014" name="Front. Microbiol.">
        <title>High frequency of phylogenetically diverse reductive dehalogenase-homologous genes in deep subseafloor sedimentary metagenomes.</title>
        <authorList>
            <person name="Kawai M."/>
            <person name="Futagami T."/>
            <person name="Toyoda A."/>
            <person name="Takaki Y."/>
            <person name="Nishi S."/>
            <person name="Hori S."/>
            <person name="Arai W."/>
            <person name="Tsubouchi T."/>
            <person name="Morono Y."/>
            <person name="Uchiyama I."/>
            <person name="Ito T."/>
            <person name="Fujiyama A."/>
            <person name="Inagaki F."/>
            <person name="Takami H."/>
        </authorList>
    </citation>
    <scope>NUCLEOTIDE SEQUENCE</scope>
    <source>
        <strain evidence="2">Expedition CK06-06</strain>
    </source>
</reference>
<dbReference type="EMBL" id="BARU01035154">
    <property type="protein sequence ID" value="GAH71808.1"/>
    <property type="molecule type" value="Genomic_DNA"/>
</dbReference>
<gene>
    <name evidence="2" type="ORF">S03H2_55071</name>
</gene>
<dbReference type="InterPro" id="IPR001387">
    <property type="entry name" value="Cro/C1-type_HTH"/>
</dbReference>
<evidence type="ECO:0000313" key="2">
    <source>
        <dbReference type="EMBL" id="GAH71808.1"/>
    </source>
</evidence>
<organism evidence="2">
    <name type="scientific">marine sediment metagenome</name>
    <dbReference type="NCBI Taxonomy" id="412755"/>
    <lineage>
        <taxon>unclassified sequences</taxon>
        <taxon>metagenomes</taxon>
        <taxon>ecological metagenomes</taxon>
    </lineage>
</organism>
<evidence type="ECO:0000259" key="1">
    <source>
        <dbReference type="PROSITE" id="PS50943"/>
    </source>
</evidence>
<dbReference type="PROSITE" id="PS50943">
    <property type="entry name" value="HTH_CROC1"/>
    <property type="match status" value="1"/>
</dbReference>
<accession>X1JPT6</accession>
<dbReference type="SMART" id="SM00530">
    <property type="entry name" value="HTH_XRE"/>
    <property type="match status" value="1"/>
</dbReference>
<dbReference type="AlphaFoldDB" id="X1JPT6"/>
<dbReference type="GO" id="GO:0003677">
    <property type="term" value="F:DNA binding"/>
    <property type="evidence" value="ECO:0007669"/>
    <property type="project" value="InterPro"/>
</dbReference>
<comment type="caution">
    <text evidence="2">The sequence shown here is derived from an EMBL/GenBank/DDBJ whole genome shotgun (WGS) entry which is preliminary data.</text>
</comment>
<dbReference type="InterPro" id="IPR010982">
    <property type="entry name" value="Lambda_DNA-bd_dom_sf"/>
</dbReference>
<feature type="domain" description="HTH cro/C1-type" evidence="1">
    <location>
        <begin position="7"/>
        <end position="61"/>
    </location>
</feature>
<proteinExistence type="predicted"/>
<dbReference type="Gene3D" id="1.10.260.40">
    <property type="entry name" value="lambda repressor-like DNA-binding domains"/>
    <property type="match status" value="1"/>
</dbReference>
<name>X1JPT6_9ZZZZ</name>
<dbReference type="SUPFAM" id="SSF47413">
    <property type="entry name" value="lambda repressor-like DNA-binding domains"/>
    <property type="match status" value="1"/>
</dbReference>
<dbReference type="CDD" id="cd00093">
    <property type="entry name" value="HTH_XRE"/>
    <property type="match status" value="1"/>
</dbReference>